<dbReference type="InterPro" id="IPR017208">
    <property type="entry name" value="UCP037442_abhydr"/>
</dbReference>
<dbReference type="PIRSF" id="PIRSF037442">
    <property type="entry name" value="UCP037442_abhydr"/>
    <property type="match status" value="1"/>
</dbReference>
<dbReference type="HOGENOM" id="CLU_058232_1_0_7"/>
<evidence type="ECO:0000313" key="2">
    <source>
        <dbReference type="EMBL" id="AGC43220.1"/>
    </source>
</evidence>
<reference evidence="2 3" key="1">
    <citation type="journal article" date="2013" name="Genome Announc.">
        <title>Complete genome sequence of Myxococcus stipitatus strain DSM 14675, a fruiting myxobacterium.</title>
        <authorList>
            <person name="Huntley S."/>
            <person name="Kneip S."/>
            <person name="Treuner-Lange A."/>
            <person name="Sogaard-Andersen L."/>
        </authorList>
    </citation>
    <scope>NUCLEOTIDE SEQUENCE [LARGE SCALE GENOMIC DNA]</scope>
    <source>
        <strain evidence="3">DSM 14675 / JCM 12634 / Mx s8</strain>
    </source>
</reference>
<evidence type="ECO:0000259" key="1">
    <source>
        <dbReference type="Pfam" id="PF12146"/>
    </source>
</evidence>
<dbReference type="PANTHER" id="PTHR43689:SF8">
    <property type="entry name" value="ALPHA_BETA-HYDROLASES SUPERFAMILY PROTEIN"/>
    <property type="match status" value="1"/>
</dbReference>
<feature type="domain" description="Serine aminopeptidase S33" evidence="1">
    <location>
        <begin position="27"/>
        <end position="149"/>
    </location>
</feature>
<dbReference type="STRING" id="1278073.MYSTI_01889"/>
<dbReference type="Proteomes" id="UP000011131">
    <property type="component" value="Chromosome"/>
</dbReference>
<dbReference type="RefSeq" id="WP_015347482.1">
    <property type="nucleotide sequence ID" value="NC_020126.1"/>
</dbReference>
<dbReference type="EMBL" id="CP004025">
    <property type="protein sequence ID" value="AGC43220.1"/>
    <property type="molecule type" value="Genomic_DNA"/>
</dbReference>
<dbReference type="PATRIC" id="fig|1278073.3.peg.1940"/>
<gene>
    <name evidence="2" type="ordered locus">MYSTI_01889</name>
</gene>
<keyword evidence="3" id="KW-1185">Reference proteome</keyword>
<dbReference type="SUPFAM" id="SSF53474">
    <property type="entry name" value="alpha/beta-Hydrolases"/>
    <property type="match status" value="1"/>
</dbReference>
<dbReference type="eggNOG" id="COG4757">
    <property type="taxonomic scope" value="Bacteria"/>
</dbReference>
<accession>L7U5T1</accession>
<sequence>MKTQQEQLPDQTQTVIEWFGEQTPGEKGVIAFLPALGVGVEFYRGLAESWAKLGYRVATVELRGMKQSSVQDVKRQNFGYKEVLNVDLATLLPRIKAQAAGKPFIVAGHSLGGQFALLHASQNPGQVDGVIVLAGGSNYHGSMPSGMKFKRHMGIRLVRAIDQTLGYFPGHKVGFGGRQPLNMILDWTHEALTGRYKVVGDTADYDAALTRLQVPVLIVSLSGDPLVPRTCADFLAGKLPQARVTQVELQARDHGMKAFHHFRWVRKPEPVLEQVEQWVQGLGAPRGAVASA</sequence>
<name>L7U5T1_MYXSD</name>
<dbReference type="Gene3D" id="3.40.50.1820">
    <property type="entry name" value="alpha/beta hydrolase"/>
    <property type="match status" value="1"/>
</dbReference>
<proteinExistence type="predicted"/>
<dbReference type="InterPro" id="IPR029058">
    <property type="entry name" value="AB_hydrolase_fold"/>
</dbReference>
<dbReference type="PANTHER" id="PTHR43689">
    <property type="entry name" value="HYDROLASE"/>
    <property type="match status" value="1"/>
</dbReference>
<dbReference type="KEGG" id="msd:MYSTI_01889"/>
<dbReference type="Pfam" id="PF12146">
    <property type="entry name" value="Hydrolase_4"/>
    <property type="match status" value="1"/>
</dbReference>
<organism evidence="2 3">
    <name type="scientific">Myxococcus stipitatus (strain DSM 14675 / JCM 12634 / Mx s8)</name>
    <dbReference type="NCBI Taxonomy" id="1278073"/>
    <lineage>
        <taxon>Bacteria</taxon>
        <taxon>Pseudomonadati</taxon>
        <taxon>Myxococcota</taxon>
        <taxon>Myxococcia</taxon>
        <taxon>Myxococcales</taxon>
        <taxon>Cystobacterineae</taxon>
        <taxon>Myxococcaceae</taxon>
        <taxon>Myxococcus</taxon>
    </lineage>
</organism>
<dbReference type="AlphaFoldDB" id="L7U5T1"/>
<evidence type="ECO:0000313" key="3">
    <source>
        <dbReference type="Proteomes" id="UP000011131"/>
    </source>
</evidence>
<dbReference type="InterPro" id="IPR022742">
    <property type="entry name" value="Hydrolase_4"/>
</dbReference>
<protein>
    <recommendedName>
        <fullName evidence="1">Serine aminopeptidase S33 domain-containing protein</fullName>
    </recommendedName>
</protein>